<organism evidence="3 4">
    <name type="scientific">Hymenobacter nivis</name>
    <dbReference type="NCBI Taxonomy" id="1850093"/>
    <lineage>
        <taxon>Bacteria</taxon>
        <taxon>Pseudomonadati</taxon>
        <taxon>Bacteroidota</taxon>
        <taxon>Cytophagia</taxon>
        <taxon>Cytophagales</taxon>
        <taxon>Hymenobacteraceae</taxon>
        <taxon>Hymenobacter</taxon>
    </lineage>
</organism>
<evidence type="ECO:0000313" key="4">
    <source>
        <dbReference type="Proteomes" id="UP000317646"/>
    </source>
</evidence>
<dbReference type="PANTHER" id="PTHR44520:SF2">
    <property type="entry name" value="RESPONSE REGULATOR RCP1"/>
    <property type="match status" value="1"/>
</dbReference>
<proteinExistence type="predicted"/>
<dbReference type="SUPFAM" id="SSF52172">
    <property type="entry name" value="CheY-like"/>
    <property type="match status" value="1"/>
</dbReference>
<dbReference type="GO" id="GO:0000160">
    <property type="term" value="P:phosphorelay signal transduction system"/>
    <property type="evidence" value="ECO:0007669"/>
    <property type="project" value="InterPro"/>
</dbReference>
<dbReference type="AlphaFoldDB" id="A0A502GBH7"/>
<dbReference type="PANTHER" id="PTHR44520">
    <property type="entry name" value="RESPONSE REGULATOR RCP1-RELATED"/>
    <property type="match status" value="1"/>
</dbReference>
<evidence type="ECO:0000259" key="2">
    <source>
        <dbReference type="PROSITE" id="PS50110"/>
    </source>
</evidence>
<dbReference type="InterPro" id="IPR052893">
    <property type="entry name" value="TCS_response_regulator"/>
</dbReference>
<evidence type="ECO:0000313" key="3">
    <source>
        <dbReference type="EMBL" id="TPG58700.1"/>
    </source>
</evidence>
<dbReference type="Pfam" id="PF00072">
    <property type="entry name" value="Response_reg"/>
    <property type="match status" value="1"/>
</dbReference>
<feature type="domain" description="Response regulatory" evidence="2">
    <location>
        <begin position="6"/>
        <end position="130"/>
    </location>
</feature>
<comment type="caution">
    <text evidence="3">The sequence shown here is derived from an EMBL/GenBank/DDBJ whole genome shotgun (WGS) entry which is preliminary data.</text>
</comment>
<evidence type="ECO:0000256" key="1">
    <source>
        <dbReference type="PROSITE-ProRule" id="PRU00169"/>
    </source>
</evidence>
<dbReference type="RefSeq" id="WP_140469623.1">
    <property type="nucleotide sequence ID" value="NZ_RCYZ01000015.1"/>
</dbReference>
<keyword evidence="4" id="KW-1185">Reference proteome</keyword>
<dbReference type="InterPro" id="IPR001789">
    <property type="entry name" value="Sig_transdc_resp-reg_receiver"/>
</dbReference>
<protein>
    <submittedName>
        <fullName evidence="3">Response regulator</fullName>
    </submittedName>
</protein>
<dbReference type="PROSITE" id="PS50110">
    <property type="entry name" value="RESPONSE_REGULATORY"/>
    <property type="match status" value="1"/>
</dbReference>
<feature type="modified residue" description="4-aspartylphosphate" evidence="1">
    <location>
        <position position="61"/>
    </location>
</feature>
<accession>A0A502GBH7</accession>
<sequence>MPQLSCVLLVDDDPTTNFLNQLLLKNMAVTDRCLVAENGAQALALLDSACATPGPVLVLLDVNMPVLGGIAFLEAYQQVPAAQRAAVVVVVLTTTLHPLDLARLQALPIAGLISKPLTRPKMAELLALHF</sequence>
<reference evidence="3 4" key="1">
    <citation type="journal article" date="2019" name="Environ. Microbiol.">
        <title>Species interactions and distinct microbial communities in high Arctic permafrost affected cryosols are associated with the CH4 and CO2 gas fluxes.</title>
        <authorList>
            <person name="Altshuler I."/>
            <person name="Hamel J."/>
            <person name="Turney S."/>
            <person name="Magnuson E."/>
            <person name="Levesque R."/>
            <person name="Greer C."/>
            <person name="Whyte L.G."/>
        </authorList>
    </citation>
    <scope>NUCLEOTIDE SEQUENCE [LARGE SCALE GENOMIC DNA]</scope>
    <source>
        <strain evidence="3 4">S9.2P</strain>
    </source>
</reference>
<gene>
    <name evidence="3" type="ORF">EAH73_22110</name>
</gene>
<dbReference type="EMBL" id="RCYZ01000015">
    <property type="protein sequence ID" value="TPG58700.1"/>
    <property type="molecule type" value="Genomic_DNA"/>
</dbReference>
<name>A0A502GBH7_9BACT</name>
<keyword evidence="1" id="KW-0597">Phosphoprotein</keyword>
<dbReference type="InterPro" id="IPR011006">
    <property type="entry name" value="CheY-like_superfamily"/>
</dbReference>
<dbReference type="Proteomes" id="UP000317646">
    <property type="component" value="Unassembled WGS sequence"/>
</dbReference>
<dbReference type="OrthoDB" id="1524091at2"/>
<dbReference type="Gene3D" id="3.40.50.2300">
    <property type="match status" value="1"/>
</dbReference>
<dbReference type="SMART" id="SM00448">
    <property type="entry name" value="REC"/>
    <property type="match status" value="1"/>
</dbReference>